<dbReference type="PANTHER" id="PTHR24120:SF4">
    <property type="entry name" value="GH07239P"/>
    <property type="match status" value="1"/>
</dbReference>
<dbReference type="EMBL" id="VDLU01000004">
    <property type="protein sequence ID" value="TNJ26723.1"/>
    <property type="molecule type" value="Genomic_DNA"/>
</dbReference>
<dbReference type="InterPro" id="IPR036770">
    <property type="entry name" value="Ankyrin_rpt-contain_sf"/>
</dbReference>
<evidence type="ECO:0000313" key="2">
    <source>
        <dbReference type="EMBL" id="TNJ26723.1"/>
    </source>
</evidence>
<proteinExistence type="predicted"/>
<dbReference type="Gene3D" id="1.25.40.20">
    <property type="entry name" value="Ankyrin repeat-containing domain"/>
    <property type="match status" value="3"/>
</dbReference>
<feature type="region of interest" description="Disordered" evidence="1">
    <location>
        <begin position="771"/>
        <end position="801"/>
    </location>
</feature>
<feature type="compositionally biased region" description="Low complexity" evidence="1">
    <location>
        <begin position="782"/>
        <end position="794"/>
    </location>
</feature>
<reference evidence="2 3" key="1">
    <citation type="submission" date="2019-05" db="EMBL/GenBank/DDBJ databases">
        <title>The compact genome of Giardia muris reveals important steps in the evolution of intestinal protozoan parasites.</title>
        <authorList>
            <person name="Xu F."/>
            <person name="Jimenez-Gonzalez A."/>
            <person name="Einarsson E."/>
            <person name="Astvaldsson A."/>
            <person name="Peirasmaki D."/>
            <person name="Eckmann L."/>
            <person name="Andersson J.O."/>
            <person name="Svard S.G."/>
            <person name="Jerlstrom-Hultqvist J."/>
        </authorList>
    </citation>
    <scope>NUCLEOTIDE SEQUENCE [LARGE SCALE GENOMIC DNA]</scope>
    <source>
        <strain evidence="2 3">Roberts-Thomson</strain>
    </source>
</reference>
<feature type="compositionally biased region" description="Polar residues" evidence="1">
    <location>
        <begin position="655"/>
        <end position="667"/>
    </location>
</feature>
<evidence type="ECO:0000313" key="3">
    <source>
        <dbReference type="Proteomes" id="UP000315496"/>
    </source>
</evidence>
<name>A0A4Z1SYI0_GIAMU</name>
<feature type="region of interest" description="Disordered" evidence="1">
    <location>
        <begin position="43"/>
        <end position="63"/>
    </location>
</feature>
<evidence type="ECO:0000256" key="1">
    <source>
        <dbReference type="SAM" id="MobiDB-lite"/>
    </source>
</evidence>
<dbReference type="InterPro" id="IPR002110">
    <property type="entry name" value="Ankyrin_rpt"/>
</dbReference>
<feature type="compositionally biased region" description="Polar residues" evidence="1">
    <location>
        <begin position="495"/>
        <end position="521"/>
    </location>
</feature>
<keyword evidence="3" id="KW-1185">Reference proteome</keyword>
<gene>
    <name evidence="2" type="ORF">GMRT_11714</name>
</gene>
<feature type="compositionally biased region" description="Polar residues" evidence="1">
    <location>
        <begin position="1"/>
        <end position="12"/>
    </location>
</feature>
<protein>
    <submittedName>
        <fullName evidence="2">Ankyrin repeat protein 1</fullName>
    </submittedName>
</protein>
<dbReference type="SUPFAM" id="SSF48403">
    <property type="entry name" value="Ankyrin repeat"/>
    <property type="match status" value="2"/>
</dbReference>
<feature type="compositionally biased region" description="Polar residues" evidence="1">
    <location>
        <begin position="600"/>
        <end position="617"/>
    </location>
</feature>
<feature type="region of interest" description="Disordered" evidence="1">
    <location>
        <begin position="1"/>
        <end position="20"/>
    </location>
</feature>
<dbReference type="Proteomes" id="UP000315496">
    <property type="component" value="Chromosome 4"/>
</dbReference>
<dbReference type="AlphaFoldDB" id="A0A4Z1SYI0"/>
<feature type="compositionally biased region" description="Low complexity" evidence="1">
    <location>
        <begin position="618"/>
        <end position="629"/>
    </location>
</feature>
<sequence length="1043" mass="113755">MASNYIRSNSPTILCDDGGPRRRTIASPILAQTAHPRMIQLASDTGKKASRKQGKSKKLTSDGFQFDHCPPELAEALRNDDDAKILPYLREISEDQFEEALQYTVTERKPKSLAALCRCVSIRELYVTVGPRDMTPVKSETPLMKAAQTGNATAVANHLSHANKRLSSNDPWQTKTALMMAAQQGVAECIELLLCELGGQREDGWSALIHAMIAGHKDAIELLRVEIGVGGVTRLMVAASLNDVDAVRAHINEAGQQAVNGFTALIFAAKHGYTDCINILLPHEARLQLDYGTTALMVATSNSHVDAVNLLMTKEARMQDINGWSALMIAAYEGDDAIVYLLSAKELRLQRHDGMTATMMAALNGNIVSFHATYFGEEEMTTTDGKTVYDLVKKQRGVGYWNQLFKPVKKPPGLQSALRRNYGAFDDATFDNDDLDESIQSELSIGGMTLKRGKDGLIPVGALAELLMPTFGIGQINSKMAKTMMKVIQQPPKESPSTASQSESTPQKESTSSIKRVTSSPVRRPPGIIESSIMKLETPTPDPPERTTHVRSHTSPQRLTVEIPASPQFERSAASTEPFAVSQTAATSSTVSKTERVLNLKNQQPSSSVNSTPNSEYSQSQVQSQVQSQTQMPRPVPIPGAYRASTQPTAPPRPDTTTSKFTYSSTAPEVVTVRQEEPPPPSASRPKSRGKQKAEKAPKTPKSPRAKSRGRPPSDEAVEVEQRTAVTIPSTPRRGPPRPGNASQPLNIRQREEAYEAEGYGYVYENRYMPDPPRSVTSPVRPGSSYSHHPPSHSVLRPGGQYTDVYDNSNVPNRPMMPHSPTMQHRPQVAERRFMQASYNYGPSVMGDDEQYQSFASADRLPNNIVAAIKNGDENPIRAFMVRLNDRTASEALRVALDAGQALSLNVICTYIAQTSLLTSVPARRGRTVSSATSLMLAAERGDIWTIRSSLAQEAGAVYNGKTALMIAAIHGREASLKELLVELGIQGIQGETALIYALCYKRENCAKLLLAERSIPDITGTYPVTHAVRAGLGSLLSVLRNP</sequence>
<comment type="caution">
    <text evidence="2">The sequence shown here is derived from an EMBL/GenBank/DDBJ whole genome shotgun (WGS) entry which is preliminary data.</text>
</comment>
<accession>A0A4Z1SYI0</accession>
<feature type="compositionally biased region" description="Low complexity" evidence="1">
    <location>
        <begin position="580"/>
        <end position="592"/>
    </location>
</feature>
<feature type="region of interest" description="Disordered" evidence="1">
    <location>
        <begin position="488"/>
        <end position="749"/>
    </location>
</feature>
<dbReference type="PANTHER" id="PTHR24120">
    <property type="entry name" value="GH07239P"/>
    <property type="match status" value="1"/>
</dbReference>
<dbReference type="VEuPathDB" id="GiardiaDB:GMRT_11714"/>
<organism evidence="2 3">
    <name type="scientific">Giardia muris</name>
    <dbReference type="NCBI Taxonomy" id="5742"/>
    <lineage>
        <taxon>Eukaryota</taxon>
        <taxon>Metamonada</taxon>
        <taxon>Diplomonadida</taxon>
        <taxon>Hexamitidae</taxon>
        <taxon>Giardiinae</taxon>
        <taxon>Giardia</taxon>
    </lineage>
</organism>
<dbReference type="Pfam" id="PF12796">
    <property type="entry name" value="Ank_2"/>
    <property type="match status" value="3"/>
</dbReference>
<dbReference type="SMART" id="SM00248">
    <property type="entry name" value="ANK"/>
    <property type="match status" value="8"/>
</dbReference>
<feature type="compositionally biased region" description="Basic residues" evidence="1">
    <location>
        <begin position="48"/>
        <end position="58"/>
    </location>
</feature>